<dbReference type="InterPro" id="IPR015806">
    <property type="entry name" value="Pyrv_Knase_insert_dom_sf"/>
</dbReference>
<sequence>MRHRNLYFNTRIKMGKYLSKRTKIVCTIGPSSWAPEVLEKMIKSGMNVARINGAFADVPELKRVADLVRSISKDVSLMLDIKGHELRLNKFSEDVLVKPGDEFIIGSKEEDPIYPVTYPELYKEMKPDRIIYIDKGETMLRVTKIANAKIYTKVINGSVIKGGKGMNVPGTSLNNPPVTKRDIEQIEFCTSDNWDFIAASFIRSKKDISIIRKYLKDSKIKLIAKIEDQQGVDNFDEILKASDGIMIARGDMGAEIPLERLPILQKEFIYKCNEAAKPVITATNMLESMIEKPLPTRAEITDVANAVLDGTDAVMTSGETTAGKYPIETVEIMSRIAIENEQFMEPEVFPSFQLDDQQIGVAMTNAAVEVSKTLELDAIIVVSQVGSTARLLARHNLRLPIYAFVSDSILKRQLNLSKGIQAFTYPFRYKDRDAAISGIINYIYEQKLVSKTSKLLVIGKGNEILGNLSTFPSIFEYVDMKDYITSRK</sequence>
<evidence type="ECO:0000256" key="10">
    <source>
        <dbReference type="ARBA" id="ARBA00022840"/>
    </source>
</evidence>
<evidence type="ECO:0000256" key="14">
    <source>
        <dbReference type="NCBIfam" id="TIGR01064"/>
    </source>
</evidence>
<dbReference type="Gene3D" id="2.40.33.10">
    <property type="entry name" value="PK beta-barrel domain-like"/>
    <property type="match status" value="1"/>
</dbReference>
<dbReference type="GO" id="GO:0005524">
    <property type="term" value="F:ATP binding"/>
    <property type="evidence" value="ECO:0007669"/>
    <property type="project" value="UniProtKB-KW"/>
</dbReference>
<dbReference type="PRINTS" id="PR01050">
    <property type="entry name" value="PYRUVTKNASE"/>
</dbReference>
<dbReference type="EMBL" id="JYPD01000011">
    <property type="protein sequence ID" value="KXK09877.1"/>
    <property type="molecule type" value="Genomic_DNA"/>
</dbReference>
<dbReference type="Proteomes" id="UP000070449">
    <property type="component" value="Unassembled WGS sequence"/>
</dbReference>
<keyword evidence="12 15" id="KW-0324">Glycolysis</keyword>
<comment type="cofactor">
    <cofactor evidence="1">
        <name>Mg(2+)</name>
        <dbReference type="ChEBI" id="CHEBI:18420"/>
    </cofactor>
</comment>
<keyword evidence="7" id="KW-0479">Metal-binding</keyword>
<evidence type="ECO:0000256" key="15">
    <source>
        <dbReference type="RuleBase" id="RU000504"/>
    </source>
</evidence>
<dbReference type="FunFam" id="3.20.20.60:FF:000025">
    <property type="entry name" value="Pyruvate kinase"/>
    <property type="match status" value="1"/>
</dbReference>
<evidence type="ECO:0000259" key="17">
    <source>
        <dbReference type="Pfam" id="PF02887"/>
    </source>
</evidence>
<comment type="cofactor">
    <cofactor evidence="2">
        <name>K(+)</name>
        <dbReference type="ChEBI" id="CHEBI:29103"/>
    </cofactor>
</comment>
<keyword evidence="6 15" id="KW-0808">Transferase</keyword>
<evidence type="ECO:0000256" key="11">
    <source>
        <dbReference type="ARBA" id="ARBA00022842"/>
    </source>
</evidence>
<accession>A0A136KKB8</accession>
<dbReference type="Pfam" id="PF02887">
    <property type="entry name" value="PK_C"/>
    <property type="match status" value="1"/>
</dbReference>
<dbReference type="GO" id="GO:0000287">
    <property type="term" value="F:magnesium ion binding"/>
    <property type="evidence" value="ECO:0007669"/>
    <property type="project" value="UniProtKB-UniRule"/>
</dbReference>
<protein>
    <recommendedName>
        <fullName evidence="5 14">Pyruvate kinase</fullName>
        <ecNumber evidence="5 14">2.7.1.40</ecNumber>
    </recommendedName>
</protein>
<dbReference type="PANTHER" id="PTHR11817">
    <property type="entry name" value="PYRUVATE KINASE"/>
    <property type="match status" value="1"/>
</dbReference>
<reference evidence="18 19" key="1">
    <citation type="submission" date="2015-02" db="EMBL/GenBank/DDBJ databases">
        <title>Improved understanding of the partial-nitritation anammox process through 23 genomes representing the majority of the microbial community.</title>
        <authorList>
            <person name="Speth D.R."/>
            <person name="In T Zandt M."/>
            <person name="Guerrero Cruz S."/>
            <person name="Jetten M.S."/>
            <person name="Dutilh B.E."/>
        </authorList>
    </citation>
    <scope>NUCLEOTIDE SEQUENCE [LARGE SCALE GENOMIC DNA]</scope>
    <source>
        <strain evidence="18">OLB21</strain>
    </source>
</reference>
<dbReference type="Gene3D" id="3.20.20.60">
    <property type="entry name" value="Phosphoenolpyruvate-binding domains"/>
    <property type="match status" value="1"/>
</dbReference>
<keyword evidence="11 15" id="KW-0460">Magnesium</keyword>
<dbReference type="InterPro" id="IPR015793">
    <property type="entry name" value="Pyrv_Knase_brl"/>
</dbReference>
<evidence type="ECO:0000256" key="3">
    <source>
        <dbReference type="ARBA" id="ARBA00004997"/>
    </source>
</evidence>
<dbReference type="InterPro" id="IPR040442">
    <property type="entry name" value="Pyrv_kinase-like_dom_sf"/>
</dbReference>
<dbReference type="GO" id="GO:0030955">
    <property type="term" value="F:potassium ion binding"/>
    <property type="evidence" value="ECO:0007669"/>
    <property type="project" value="UniProtKB-UniRule"/>
</dbReference>
<evidence type="ECO:0000256" key="5">
    <source>
        <dbReference type="ARBA" id="ARBA00012142"/>
    </source>
</evidence>
<dbReference type="UniPathway" id="UPA00109">
    <property type="reaction ID" value="UER00188"/>
</dbReference>
<name>A0A136KKB8_9BACT</name>
<evidence type="ECO:0000256" key="4">
    <source>
        <dbReference type="ARBA" id="ARBA00008663"/>
    </source>
</evidence>
<comment type="pathway">
    <text evidence="3 15">Carbohydrate degradation; glycolysis; pyruvate from D-glyceraldehyde 3-phosphate: step 5/5.</text>
</comment>
<evidence type="ECO:0000256" key="12">
    <source>
        <dbReference type="ARBA" id="ARBA00023152"/>
    </source>
</evidence>
<evidence type="ECO:0000256" key="1">
    <source>
        <dbReference type="ARBA" id="ARBA00001946"/>
    </source>
</evidence>
<keyword evidence="13 18" id="KW-0670">Pyruvate</keyword>
<dbReference type="GO" id="GO:0016301">
    <property type="term" value="F:kinase activity"/>
    <property type="evidence" value="ECO:0007669"/>
    <property type="project" value="UniProtKB-KW"/>
</dbReference>
<dbReference type="InterPro" id="IPR015813">
    <property type="entry name" value="Pyrv/PenolPyrv_kinase-like_dom"/>
</dbReference>
<evidence type="ECO:0000256" key="13">
    <source>
        <dbReference type="ARBA" id="ARBA00023317"/>
    </source>
</evidence>
<dbReference type="PATRIC" id="fig|1617427.3.peg.199"/>
<evidence type="ECO:0000256" key="8">
    <source>
        <dbReference type="ARBA" id="ARBA00022741"/>
    </source>
</evidence>
<organism evidence="18 19">
    <name type="scientific">candidate division WS6 bacterium OLB21</name>
    <dbReference type="NCBI Taxonomy" id="1617427"/>
    <lineage>
        <taxon>Bacteria</taxon>
        <taxon>Candidatus Dojkabacteria</taxon>
    </lineage>
</organism>
<keyword evidence="10" id="KW-0067">ATP-binding</keyword>
<dbReference type="InterPro" id="IPR011037">
    <property type="entry name" value="Pyrv_Knase-like_insert_dom_sf"/>
</dbReference>
<keyword evidence="9 15" id="KW-0418">Kinase</keyword>
<comment type="caution">
    <text evidence="18">The sequence shown here is derived from an EMBL/GenBank/DDBJ whole genome shotgun (WGS) entry which is preliminary data.</text>
</comment>
<feature type="domain" description="Pyruvate kinase C-terminal" evidence="17">
    <location>
        <begin position="362"/>
        <end position="459"/>
    </location>
</feature>
<dbReference type="Pfam" id="PF00224">
    <property type="entry name" value="PK"/>
    <property type="match status" value="1"/>
</dbReference>
<dbReference type="NCBIfam" id="NF004491">
    <property type="entry name" value="PRK05826.1"/>
    <property type="match status" value="1"/>
</dbReference>
<dbReference type="GO" id="GO:0004743">
    <property type="term" value="F:pyruvate kinase activity"/>
    <property type="evidence" value="ECO:0007669"/>
    <property type="project" value="UniProtKB-UniRule"/>
</dbReference>
<evidence type="ECO:0000313" key="18">
    <source>
        <dbReference type="EMBL" id="KXK09877.1"/>
    </source>
</evidence>
<dbReference type="Gene3D" id="3.40.1380.20">
    <property type="entry name" value="Pyruvate kinase, C-terminal domain"/>
    <property type="match status" value="1"/>
</dbReference>
<comment type="similarity">
    <text evidence="4 15">Belongs to the pyruvate kinase family.</text>
</comment>
<evidence type="ECO:0000256" key="9">
    <source>
        <dbReference type="ARBA" id="ARBA00022777"/>
    </source>
</evidence>
<dbReference type="InterPro" id="IPR001697">
    <property type="entry name" value="Pyr_Knase"/>
</dbReference>
<comment type="catalytic activity">
    <reaction evidence="15">
        <text>pyruvate + ATP = phosphoenolpyruvate + ADP + H(+)</text>
        <dbReference type="Rhea" id="RHEA:18157"/>
        <dbReference type="ChEBI" id="CHEBI:15361"/>
        <dbReference type="ChEBI" id="CHEBI:15378"/>
        <dbReference type="ChEBI" id="CHEBI:30616"/>
        <dbReference type="ChEBI" id="CHEBI:58702"/>
        <dbReference type="ChEBI" id="CHEBI:456216"/>
        <dbReference type="EC" id="2.7.1.40"/>
    </reaction>
</comment>
<dbReference type="EC" id="2.7.1.40" evidence="5 14"/>
<evidence type="ECO:0000259" key="16">
    <source>
        <dbReference type="Pfam" id="PF00224"/>
    </source>
</evidence>
<gene>
    <name evidence="18" type="primary">pyk</name>
    <name evidence="18" type="ORF">UZ20_WS6002000186</name>
</gene>
<dbReference type="InterPro" id="IPR015795">
    <property type="entry name" value="Pyrv_Knase_C"/>
</dbReference>
<keyword evidence="8" id="KW-0547">Nucleotide-binding</keyword>
<proteinExistence type="inferred from homology"/>
<feature type="domain" description="Pyruvate kinase barrel" evidence="16">
    <location>
        <begin position="20"/>
        <end position="330"/>
    </location>
</feature>
<dbReference type="SUPFAM" id="SSF52935">
    <property type="entry name" value="PK C-terminal domain-like"/>
    <property type="match status" value="1"/>
</dbReference>
<evidence type="ECO:0000256" key="6">
    <source>
        <dbReference type="ARBA" id="ARBA00022679"/>
    </source>
</evidence>
<dbReference type="InterPro" id="IPR036918">
    <property type="entry name" value="Pyrv_Knase_C_sf"/>
</dbReference>
<dbReference type="SUPFAM" id="SSF51621">
    <property type="entry name" value="Phosphoenolpyruvate/pyruvate domain"/>
    <property type="match status" value="1"/>
</dbReference>
<dbReference type="STRING" id="1617427.UZ20_WS6002000186"/>
<dbReference type="AlphaFoldDB" id="A0A136KKB8"/>
<dbReference type="NCBIfam" id="TIGR01064">
    <property type="entry name" value="pyruv_kin"/>
    <property type="match status" value="1"/>
</dbReference>
<evidence type="ECO:0000256" key="2">
    <source>
        <dbReference type="ARBA" id="ARBA00001958"/>
    </source>
</evidence>
<evidence type="ECO:0000256" key="7">
    <source>
        <dbReference type="ARBA" id="ARBA00022723"/>
    </source>
</evidence>
<evidence type="ECO:0000313" key="19">
    <source>
        <dbReference type="Proteomes" id="UP000070449"/>
    </source>
</evidence>
<dbReference type="SUPFAM" id="SSF50800">
    <property type="entry name" value="PK beta-barrel domain-like"/>
    <property type="match status" value="1"/>
</dbReference>